<protein>
    <recommendedName>
        <fullName evidence="10">Major facilitator superfamily (MFS) profile domain-containing protein</fullName>
    </recommendedName>
</protein>
<dbReference type="GO" id="GO:0005886">
    <property type="term" value="C:plasma membrane"/>
    <property type="evidence" value="ECO:0007669"/>
    <property type="project" value="UniProtKB-SubCell"/>
</dbReference>
<keyword evidence="4 9" id="KW-1133">Transmembrane helix</keyword>
<evidence type="ECO:0000256" key="7">
    <source>
        <dbReference type="ARBA" id="ARBA00024348"/>
    </source>
</evidence>
<keyword evidence="12" id="KW-1185">Reference proteome</keyword>
<dbReference type="AlphaFoldDB" id="A0A8K0K2G3"/>
<dbReference type="FunFam" id="1.20.1250.20:FF:000055">
    <property type="entry name" value="Facilitated trehalose transporter Tret1-2 homolog"/>
    <property type="match status" value="1"/>
</dbReference>
<evidence type="ECO:0000256" key="8">
    <source>
        <dbReference type="RuleBase" id="RU003346"/>
    </source>
</evidence>
<evidence type="ECO:0000256" key="3">
    <source>
        <dbReference type="ARBA" id="ARBA00022692"/>
    </source>
</evidence>
<dbReference type="InterPro" id="IPR005829">
    <property type="entry name" value="Sugar_transporter_CS"/>
</dbReference>
<evidence type="ECO:0000256" key="9">
    <source>
        <dbReference type="SAM" id="Phobius"/>
    </source>
</evidence>
<comment type="similarity">
    <text evidence="7">Belongs to the major facilitator superfamily. Sugar transporter (TC 2.A.1.1) family. Trehalose transporter subfamily.</text>
</comment>
<name>A0A8K0K2G3_LADFU</name>
<dbReference type="Proteomes" id="UP000792457">
    <property type="component" value="Unassembled WGS sequence"/>
</dbReference>
<dbReference type="SUPFAM" id="SSF103473">
    <property type="entry name" value="MFS general substrate transporter"/>
    <property type="match status" value="1"/>
</dbReference>
<keyword evidence="8" id="KW-0813">Transport</keyword>
<feature type="transmembrane region" description="Helical" evidence="9">
    <location>
        <begin position="415"/>
        <end position="435"/>
    </location>
</feature>
<reference evidence="11" key="1">
    <citation type="submission" date="2013-04" db="EMBL/GenBank/DDBJ databases">
        <authorList>
            <person name="Qu J."/>
            <person name="Murali S.C."/>
            <person name="Bandaranaike D."/>
            <person name="Bellair M."/>
            <person name="Blankenburg K."/>
            <person name="Chao H."/>
            <person name="Dinh H."/>
            <person name="Doddapaneni H."/>
            <person name="Downs B."/>
            <person name="Dugan-Rocha S."/>
            <person name="Elkadiri S."/>
            <person name="Gnanaolivu R.D."/>
            <person name="Hernandez B."/>
            <person name="Javaid M."/>
            <person name="Jayaseelan J.C."/>
            <person name="Lee S."/>
            <person name="Li M."/>
            <person name="Ming W."/>
            <person name="Munidasa M."/>
            <person name="Muniz J."/>
            <person name="Nguyen L."/>
            <person name="Ongeri F."/>
            <person name="Osuji N."/>
            <person name="Pu L.-L."/>
            <person name="Puazo M."/>
            <person name="Qu C."/>
            <person name="Quiroz J."/>
            <person name="Raj R."/>
            <person name="Weissenberger G."/>
            <person name="Xin Y."/>
            <person name="Zou X."/>
            <person name="Han Y."/>
            <person name="Richards S."/>
            <person name="Worley K."/>
            <person name="Muzny D."/>
            <person name="Gibbs R."/>
        </authorList>
    </citation>
    <scope>NUCLEOTIDE SEQUENCE</scope>
    <source>
        <strain evidence="11">Sampled in the wild</strain>
    </source>
</reference>
<feature type="transmembrane region" description="Helical" evidence="9">
    <location>
        <begin position="345"/>
        <end position="367"/>
    </location>
</feature>
<feature type="transmembrane region" description="Helical" evidence="9">
    <location>
        <begin position="170"/>
        <end position="188"/>
    </location>
</feature>
<dbReference type="PROSITE" id="PS00216">
    <property type="entry name" value="SUGAR_TRANSPORT_1"/>
    <property type="match status" value="1"/>
</dbReference>
<dbReference type="Gene3D" id="1.20.1250.20">
    <property type="entry name" value="MFS general substrate transporter like domains"/>
    <property type="match status" value="1"/>
</dbReference>
<feature type="domain" description="Major facilitator superfamily (MFS) profile" evidence="10">
    <location>
        <begin position="43"/>
        <end position="470"/>
    </location>
</feature>
<dbReference type="InterPro" id="IPR003663">
    <property type="entry name" value="Sugar/inositol_transpt"/>
</dbReference>
<dbReference type="NCBIfam" id="TIGR00879">
    <property type="entry name" value="SP"/>
    <property type="match status" value="1"/>
</dbReference>
<dbReference type="PRINTS" id="PR00171">
    <property type="entry name" value="SUGRTRNSPORT"/>
</dbReference>
<dbReference type="PANTHER" id="PTHR48021">
    <property type="match status" value="1"/>
</dbReference>
<dbReference type="OrthoDB" id="6612291at2759"/>
<dbReference type="GO" id="GO:0051119">
    <property type="term" value="F:sugar transmembrane transporter activity"/>
    <property type="evidence" value="ECO:0007669"/>
    <property type="project" value="InterPro"/>
</dbReference>
<feature type="transmembrane region" description="Helical" evidence="9">
    <location>
        <begin position="379"/>
        <end position="403"/>
    </location>
</feature>
<feature type="transmembrane region" description="Helical" evidence="9">
    <location>
        <begin position="41"/>
        <end position="63"/>
    </location>
</feature>
<evidence type="ECO:0000256" key="2">
    <source>
        <dbReference type="ARBA" id="ARBA00022475"/>
    </source>
</evidence>
<reference evidence="11" key="2">
    <citation type="submission" date="2017-10" db="EMBL/GenBank/DDBJ databases">
        <title>Ladona fulva Genome sequencing and assembly.</title>
        <authorList>
            <person name="Murali S."/>
            <person name="Richards S."/>
            <person name="Bandaranaike D."/>
            <person name="Bellair M."/>
            <person name="Blankenburg K."/>
            <person name="Chao H."/>
            <person name="Dinh H."/>
            <person name="Doddapaneni H."/>
            <person name="Dugan-Rocha S."/>
            <person name="Elkadiri S."/>
            <person name="Gnanaolivu R."/>
            <person name="Hernandez B."/>
            <person name="Skinner E."/>
            <person name="Javaid M."/>
            <person name="Lee S."/>
            <person name="Li M."/>
            <person name="Ming W."/>
            <person name="Munidasa M."/>
            <person name="Muniz J."/>
            <person name="Nguyen L."/>
            <person name="Hughes D."/>
            <person name="Osuji N."/>
            <person name="Pu L.-L."/>
            <person name="Puazo M."/>
            <person name="Qu C."/>
            <person name="Quiroz J."/>
            <person name="Raj R."/>
            <person name="Weissenberger G."/>
            <person name="Xin Y."/>
            <person name="Zou X."/>
            <person name="Han Y."/>
            <person name="Worley K."/>
            <person name="Muzny D."/>
            <person name="Gibbs R."/>
        </authorList>
    </citation>
    <scope>NUCLEOTIDE SEQUENCE</scope>
    <source>
        <strain evidence="11">Sampled in the wild</strain>
    </source>
</reference>
<gene>
    <name evidence="11" type="ORF">J437_LFUL007293</name>
</gene>
<comment type="caution">
    <text evidence="11">The sequence shown here is derived from an EMBL/GenBank/DDBJ whole genome shotgun (WGS) entry which is preliminary data.</text>
</comment>
<organism evidence="11 12">
    <name type="scientific">Ladona fulva</name>
    <name type="common">Scarce chaser dragonfly</name>
    <name type="synonym">Libellula fulva</name>
    <dbReference type="NCBI Taxonomy" id="123851"/>
    <lineage>
        <taxon>Eukaryota</taxon>
        <taxon>Metazoa</taxon>
        <taxon>Ecdysozoa</taxon>
        <taxon>Arthropoda</taxon>
        <taxon>Hexapoda</taxon>
        <taxon>Insecta</taxon>
        <taxon>Pterygota</taxon>
        <taxon>Palaeoptera</taxon>
        <taxon>Odonata</taxon>
        <taxon>Epiprocta</taxon>
        <taxon>Anisoptera</taxon>
        <taxon>Libelluloidea</taxon>
        <taxon>Libellulidae</taxon>
        <taxon>Ladona</taxon>
    </lineage>
</organism>
<dbReference type="PROSITE" id="PS50850">
    <property type="entry name" value="MFS"/>
    <property type="match status" value="1"/>
</dbReference>
<evidence type="ECO:0000313" key="12">
    <source>
        <dbReference type="Proteomes" id="UP000792457"/>
    </source>
</evidence>
<evidence type="ECO:0000259" key="10">
    <source>
        <dbReference type="PROSITE" id="PS50850"/>
    </source>
</evidence>
<feature type="transmembrane region" description="Helical" evidence="9">
    <location>
        <begin position="317"/>
        <end position="338"/>
    </location>
</feature>
<keyword evidence="6" id="KW-0325">Glycoprotein</keyword>
<dbReference type="InterPro" id="IPR005828">
    <property type="entry name" value="MFS_sugar_transport-like"/>
</dbReference>
<dbReference type="CDD" id="cd17358">
    <property type="entry name" value="MFS_GLUT6_8_Class3_like"/>
    <property type="match status" value="1"/>
</dbReference>
<evidence type="ECO:0000256" key="1">
    <source>
        <dbReference type="ARBA" id="ARBA00004651"/>
    </source>
</evidence>
<feature type="transmembrane region" description="Helical" evidence="9">
    <location>
        <begin position="194"/>
        <end position="215"/>
    </location>
</feature>
<feature type="transmembrane region" description="Helical" evidence="9">
    <location>
        <begin position="280"/>
        <end position="302"/>
    </location>
</feature>
<dbReference type="InterPro" id="IPR044775">
    <property type="entry name" value="MFS_ERD6/Tret1-like"/>
</dbReference>
<evidence type="ECO:0000256" key="6">
    <source>
        <dbReference type="ARBA" id="ARBA00023180"/>
    </source>
</evidence>
<comment type="subcellular location">
    <subcellularLocation>
        <location evidence="1">Cell membrane</location>
        <topology evidence="1">Multi-pass membrane protein</topology>
    </subcellularLocation>
</comment>
<sequence length="497" mass="53846">MGNDEDTIVPLLEDMDSTVIGISQQTLVSSAAVNAKKLPQYIAALTATLGAFALGTALAWTSPVSKTLEDGGMGFPVSSTDKSWIGSLMGLGAAAVAFPIGFCMDKIGRKATMIVMAAPFIVGWALIIWATNVDMLLAGRFFTGLSGGAFAVVAPVYIGETAQKDIRGTLGTYFQLMICLGILFSYAVGAYVPIFWFSIACGIIPIVFAAGIAFIPESPAYYLSKGRVDDARKALTWLRGNDYDCEPELLEMQNTAETAANMKSQVRLHTAFSSRASIRALVISLGLMFFQQLSGINAVIFYSEPIFKEAGSGIDPSISSIIVGVVQFVATFVSTLVVDRLGRRVLLILSDSLMALCTVVLGVFFYLKNHGSDIDSLGWLPLTSVCIFIIVFSLGYGPVPWFMVGELFPAQIKHIASPIASFTNWILAFIVTRFFQDIVDAWKEETAFWIFSVLSAIGTAFVFFVVIETKGKSLEEIQSELGDKECKSSQKTEINRF</sequence>
<proteinExistence type="inferred from homology"/>
<dbReference type="Pfam" id="PF00083">
    <property type="entry name" value="Sugar_tr"/>
    <property type="match status" value="1"/>
</dbReference>
<feature type="transmembrane region" description="Helical" evidence="9">
    <location>
        <begin position="111"/>
        <end position="131"/>
    </location>
</feature>
<accession>A0A8K0K2G3</accession>
<evidence type="ECO:0000256" key="4">
    <source>
        <dbReference type="ARBA" id="ARBA00022989"/>
    </source>
</evidence>
<feature type="transmembrane region" description="Helical" evidence="9">
    <location>
        <begin position="137"/>
        <end position="158"/>
    </location>
</feature>
<evidence type="ECO:0000313" key="11">
    <source>
        <dbReference type="EMBL" id="KAG8226601.1"/>
    </source>
</evidence>
<feature type="transmembrane region" description="Helical" evidence="9">
    <location>
        <begin position="83"/>
        <end position="104"/>
    </location>
</feature>
<dbReference type="PANTHER" id="PTHR48021:SF1">
    <property type="entry name" value="GH07001P-RELATED"/>
    <property type="match status" value="1"/>
</dbReference>
<dbReference type="EMBL" id="KZ308289">
    <property type="protein sequence ID" value="KAG8226601.1"/>
    <property type="molecule type" value="Genomic_DNA"/>
</dbReference>
<dbReference type="InterPro" id="IPR036259">
    <property type="entry name" value="MFS_trans_sf"/>
</dbReference>
<keyword evidence="5 9" id="KW-0472">Membrane</keyword>
<evidence type="ECO:0000256" key="5">
    <source>
        <dbReference type="ARBA" id="ARBA00023136"/>
    </source>
</evidence>
<keyword evidence="2" id="KW-1003">Cell membrane</keyword>
<keyword evidence="3 9" id="KW-0812">Transmembrane</keyword>
<dbReference type="InterPro" id="IPR020846">
    <property type="entry name" value="MFS_dom"/>
</dbReference>
<feature type="transmembrane region" description="Helical" evidence="9">
    <location>
        <begin position="447"/>
        <end position="467"/>
    </location>
</feature>
<dbReference type="PROSITE" id="PS00217">
    <property type="entry name" value="SUGAR_TRANSPORT_2"/>
    <property type="match status" value="1"/>
</dbReference>
<dbReference type="InterPro" id="IPR050549">
    <property type="entry name" value="MFS_Trehalose_Transporter"/>
</dbReference>